<sequence length="65" mass="7099">MAVQKPGLLARERIVDPKQIARRRRGVHVAPIAFSSFTYKIADASDRTECPIAKAVIKGGQSHNA</sequence>
<evidence type="ECO:0000313" key="1">
    <source>
        <dbReference type="EMBL" id="MCW6506909.1"/>
    </source>
</evidence>
<evidence type="ECO:0000313" key="2">
    <source>
        <dbReference type="Proteomes" id="UP001165667"/>
    </source>
</evidence>
<accession>A0AA41YRM5</accession>
<proteinExistence type="predicted"/>
<organism evidence="1 2">
    <name type="scientific">Lichenifustis flavocetrariae</name>
    <dbReference type="NCBI Taxonomy" id="2949735"/>
    <lineage>
        <taxon>Bacteria</taxon>
        <taxon>Pseudomonadati</taxon>
        <taxon>Pseudomonadota</taxon>
        <taxon>Alphaproteobacteria</taxon>
        <taxon>Hyphomicrobiales</taxon>
        <taxon>Lichenihabitantaceae</taxon>
        <taxon>Lichenifustis</taxon>
    </lineage>
</organism>
<dbReference type="RefSeq" id="WP_282583248.1">
    <property type="nucleotide sequence ID" value="NZ_JAMOIM010000001.1"/>
</dbReference>
<gene>
    <name evidence="1" type="ORF">M8523_02595</name>
</gene>
<dbReference type="Proteomes" id="UP001165667">
    <property type="component" value="Unassembled WGS sequence"/>
</dbReference>
<reference evidence="1" key="1">
    <citation type="submission" date="2022-05" db="EMBL/GenBank/DDBJ databases">
        <authorList>
            <person name="Pankratov T."/>
        </authorList>
    </citation>
    <scope>NUCLEOTIDE SEQUENCE</scope>
    <source>
        <strain evidence="1">BP6-180914</strain>
    </source>
</reference>
<dbReference type="EMBL" id="JAMOIM010000001">
    <property type="protein sequence ID" value="MCW6506909.1"/>
    <property type="molecule type" value="Genomic_DNA"/>
</dbReference>
<dbReference type="AlphaFoldDB" id="A0AA41YRM5"/>
<comment type="caution">
    <text evidence="1">The sequence shown here is derived from an EMBL/GenBank/DDBJ whole genome shotgun (WGS) entry which is preliminary data.</text>
</comment>
<name>A0AA41YRM5_9HYPH</name>
<keyword evidence="2" id="KW-1185">Reference proteome</keyword>
<protein>
    <submittedName>
        <fullName evidence="1">Uncharacterized protein</fullName>
    </submittedName>
</protein>